<dbReference type="CDD" id="cd14014">
    <property type="entry name" value="STKc_PknB_like"/>
    <property type="match status" value="1"/>
</dbReference>
<dbReference type="Pfam" id="PF00069">
    <property type="entry name" value="Pkinase"/>
    <property type="match status" value="1"/>
</dbReference>
<evidence type="ECO:0000256" key="10">
    <source>
        <dbReference type="SAM" id="Phobius"/>
    </source>
</evidence>
<dbReference type="Pfam" id="PF03793">
    <property type="entry name" value="PASTA"/>
    <property type="match status" value="4"/>
</dbReference>
<dbReference type="PROSITE" id="PS50011">
    <property type="entry name" value="PROTEIN_KINASE_DOM"/>
    <property type="match status" value="1"/>
</dbReference>
<feature type="compositionally biased region" description="Polar residues" evidence="9">
    <location>
        <begin position="304"/>
        <end position="317"/>
    </location>
</feature>
<dbReference type="SMART" id="SM00220">
    <property type="entry name" value="S_TKc"/>
    <property type="match status" value="1"/>
</dbReference>
<dbReference type="Gene3D" id="3.30.200.20">
    <property type="entry name" value="Phosphorylase Kinase, domain 1"/>
    <property type="match status" value="1"/>
</dbReference>
<accession>A0A222VUC5</accession>
<evidence type="ECO:0000256" key="7">
    <source>
        <dbReference type="ARBA" id="ARBA00047899"/>
    </source>
</evidence>
<dbReference type="GO" id="GO:0005524">
    <property type="term" value="F:ATP binding"/>
    <property type="evidence" value="ECO:0007669"/>
    <property type="project" value="UniProtKB-KW"/>
</dbReference>
<keyword evidence="6" id="KW-0067">ATP-binding</keyword>
<dbReference type="InterPro" id="IPR000719">
    <property type="entry name" value="Prot_kinase_dom"/>
</dbReference>
<evidence type="ECO:0000256" key="3">
    <source>
        <dbReference type="ARBA" id="ARBA00022679"/>
    </source>
</evidence>
<keyword evidence="5 11" id="KW-0418">Kinase</keyword>
<evidence type="ECO:0000313" key="11">
    <source>
        <dbReference type="EMBL" id="SDD34637.1"/>
    </source>
</evidence>
<dbReference type="Proteomes" id="UP000199494">
    <property type="component" value="Unassembled WGS sequence"/>
</dbReference>
<dbReference type="STRING" id="530584.SAMN05421630_107391"/>
<evidence type="ECO:0000256" key="4">
    <source>
        <dbReference type="ARBA" id="ARBA00022741"/>
    </source>
</evidence>
<dbReference type="OrthoDB" id="9762169at2"/>
<keyword evidence="10" id="KW-0472">Membrane</keyword>
<dbReference type="PANTHER" id="PTHR43289">
    <property type="entry name" value="MITOGEN-ACTIVATED PROTEIN KINASE KINASE KINASE 20-RELATED"/>
    <property type="match status" value="1"/>
</dbReference>
<keyword evidence="3" id="KW-0808">Transferase</keyword>
<comment type="catalytic activity">
    <reaction evidence="8">
        <text>L-seryl-[protein] + ATP = O-phospho-L-seryl-[protein] + ADP + H(+)</text>
        <dbReference type="Rhea" id="RHEA:17989"/>
        <dbReference type="Rhea" id="RHEA-COMP:9863"/>
        <dbReference type="Rhea" id="RHEA-COMP:11604"/>
        <dbReference type="ChEBI" id="CHEBI:15378"/>
        <dbReference type="ChEBI" id="CHEBI:29999"/>
        <dbReference type="ChEBI" id="CHEBI:30616"/>
        <dbReference type="ChEBI" id="CHEBI:83421"/>
        <dbReference type="ChEBI" id="CHEBI:456216"/>
        <dbReference type="EC" id="2.7.11.1"/>
    </reaction>
</comment>
<comment type="catalytic activity">
    <reaction evidence="7">
        <text>L-threonyl-[protein] + ATP = O-phospho-L-threonyl-[protein] + ADP + H(+)</text>
        <dbReference type="Rhea" id="RHEA:46608"/>
        <dbReference type="Rhea" id="RHEA-COMP:11060"/>
        <dbReference type="Rhea" id="RHEA-COMP:11605"/>
        <dbReference type="ChEBI" id="CHEBI:15378"/>
        <dbReference type="ChEBI" id="CHEBI:30013"/>
        <dbReference type="ChEBI" id="CHEBI:30616"/>
        <dbReference type="ChEBI" id="CHEBI:61977"/>
        <dbReference type="ChEBI" id="CHEBI:456216"/>
        <dbReference type="EC" id="2.7.11.1"/>
    </reaction>
</comment>
<evidence type="ECO:0000256" key="5">
    <source>
        <dbReference type="ARBA" id="ARBA00022777"/>
    </source>
</evidence>
<dbReference type="InterPro" id="IPR005543">
    <property type="entry name" value="PASTA_dom"/>
</dbReference>
<dbReference type="KEGG" id="pmad:BAY61_23875"/>
<dbReference type="EMBL" id="FMZE01000007">
    <property type="protein sequence ID" value="SDD34637.1"/>
    <property type="molecule type" value="Genomic_DNA"/>
</dbReference>
<keyword evidence="2 11" id="KW-0723">Serine/threonine-protein kinase</keyword>
<dbReference type="EC" id="2.7.11.1" evidence="1"/>
<evidence type="ECO:0000256" key="6">
    <source>
        <dbReference type="ARBA" id="ARBA00022840"/>
    </source>
</evidence>
<name>A0A222VUC5_9PSEU</name>
<dbReference type="SUPFAM" id="SSF56112">
    <property type="entry name" value="Protein kinase-like (PK-like)"/>
    <property type="match status" value="1"/>
</dbReference>
<dbReference type="SMART" id="SM00740">
    <property type="entry name" value="PASTA"/>
    <property type="match status" value="4"/>
</dbReference>
<reference evidence="11 12" key="1">
    <citation type="submission" date="2016-10" db="EMBL/GenBank/DDBJ databases">
        <authorList>
            <person name="de Groot N.N."/>
        </authorList>
    </citation>
    <scope>NUCLEOTIDE SEQUENCE [LARGE SCALE GENOMIC DNA]</scope>
    <source>
        <strain evidence="11 12">CGMCC 4.5506</strain>
    </source>
</reference>
<organism evidence="11 12">
    <name type="scientific">Prauserella marina</name>
    <dbReference type="NCBI Taxonomy" id="530584"/>
    <lineage>
        <taxon>Bacteria</taxon>
        <taxon>Bacillati</taxon>
        <taxon>Actinomycetota</taxon>
        <taxon>Actinomycetes</taxon>
        <taxon>Pseudonocardiales</taxon>
        <taxon>Pseudonocardiaceae</taxon>
        <taxon>Prauserella</taxon>
    </lineage>
</organism>
<dbReference type="Gene3D" id="1.10.510.10">
    <property type="entry name" value="Transferase(Phosphotransferase) domain 1"/>
    <property type="match status" value="1"/>
</dbReference>
<gene>
    <name evidence="11" type="ORF">SAMN05421630_107391</name>
</gene>
<dbReference type="FunFam" id="1.10.510.10:FF:000021">
    <property type="entry name" value="Serine/threonine protein kinase"/>
    <property type="match status" value="1"/>
</dbReference>
<dbReference type="FunFam" id="3.30.200.20:FF:000035">
    <property type="entry name" value="Serine/threonine protein kinase Stk1"/>
    <property type="match status" value="1"/>
</dbReference>
<dbReference type="RefSeq" id="WP_091807364.1">
    <property type="nucleotide sequence ID" value="NZ_CP016353.1"/>
</dbReference>
<dbReference type="GO" id="GO:0045717">
    <property type="term" value="P:negative regulation of fatty acid biosynthetic process"/>
    <property type="evidence" value="ECO:0007669"/>
    <property type="project" value="UniProtKB-ARBA"/>
</dbReference>
<evidence type="ECO:0000313" key="12">
    <source>
        <dbReference type="Proteomes" id="UP000199494"/>
    </source>
</evidence>
<keyword evidence="10" id="KW-0812">Transmembrane</keyword>
<dbReference type="PROSITE" id="PS00108">
    <property type="entry name" value="PROTEIN_KINASE_ST"/>
    <property type="match status" value="1"/>
</dbReference>
<feature type="transmembrane region" description="Helical" evidence="10">
    <location>
        <begin position="383"/>
        <end position="403"/>
    </location>
</feature>
<keyword evidence="4" id="KW-0547">Nucleotide-binding</keyword>
<dbReference type="AlphaFoldDB" id="A0A222VUC5"/>
<dbReference type="InterPro" id="IPR008271">
    <property type="entry name" value="Ser/Thr_kinase_AS"/>
</dbReference>
<keyword evidence="12" id="KW-1185">Reference proteome</keyword>
<dbReference type="PANTHER" id="PTHR43289:SF34">
    <property type="entry name" value="SERINE_THREONINE-PROTEIN KINASE YBDM-RELATED"/>
    <property type="match status" value="1"/>
</dbReference>
<evidence type="ECO:0000256" key="1">
    <source>
        <dbReference type="ARBA" id="ARBA00012513"/>
    </source>
</evidence>
<feature type="region of interest" description="Disordered" evidence="9">
    <location>
        <begin position="298"/>
        <end position="323"/>
    </location>
</feature>
<keyword evidence="10" id="KW-1133">Transmembrane helix</keyword>
<evidence type="ECO:0000256" key="2">
    <source>
        <dbReference type="ARBA" id="ARBA00022527"/>
    </source>
</evidence>
<protein>
    <recommendedName>
        <fullName evidence="1">non-specific serine/threonine protein kinase</fullName>
        <ecNumber evidence="1">2.7.11.1</ecNumber>
    </recommendedName>
</protein>
<feature type="region of interest" description="Disordered" evidence="9">
    <location>
        <begin position="338"/>
        <end position="374"/>
    </location>
</feature>
<dbReference type="InterPro" id="IPR011009">
    <property type="entry name" value="Kinase-like_dom_sf"/>
</dbReference>
<dbReference type="GO" id="GO:0004674">
    <property type="term" value="F:protein serine/threonine kinase activity"/>
    <property type="evidence" value="ECO:0007669"/>
    <property type="project" value="UniProtKB-KW"/>
</dbReference>
<dbReference type="PROSITE" id="PS51178">
    <property type="entry name" value="PASTA"/>
    <property type="match status" value="4"/>
</dbReference>
<sequence length="669" mass="70406">MTRSEPSLAGALLDRRYRVDRLLAHGGMSSVYRGVDTRLDRPVAIKIMDSRFADDRNFVDRFEREARSAARLHHPHVVAVHDQGFDTSAGHEDRRAFLVMELVDGGTLRDLIDQRGALDVPLAITVAENVLSALAAAHGEGLVHRDVKPENVLIGRRGSAEGGVVKVGDFGLVRAVASAGTTSTSVILGTVAYLSPEQVTSGSASERGDVYSTGILLYEMLTGQVPYTGDTALSVAYRHVNDDVPAPSVLRPGIPPALDDLVLRATRRDPEARPADAGAFKAELENVRAELGMAPVAVPVPSTPDDQASAVTVSGSTGRHAAPDFDAERTVPAIQAITSTAGPRGTQALPRGAVSRDQPAVSQEEPPPPEAELPARRGKVFPALWIAVGLLIVAGIGVGIWWFTGGRYVDVPKVAGMETGQAEQLVRGAELTPRVTEARHNTVPSGTVIGTEPEAGSRALLGDEITIVVSLGKPVVPDIPAGATVEQAEQAIKAMQLEPRRDGNADQYSDQVPEGAVITVTPQPGNQANIGDQVTIVVSKGPPPTPVPSVAGMSRDEAFQALTDAGFEPFDAGEEFGEGVAAGHVTRTDPAQGATLEDDKRVGVYVSNAIEVPSVMGRQIDEALQILGEAGLTSNAEDHRGRFAFVVNQDPAPGSWVEKGTAVNLTLVP</sequence>
<dbReference type="NCBIfam" id="NF033483">
    <property type="entry name" value="PknB_PASTA_kin"/>
    <property type="match status" value="1"/>
</dbReference>
<evidence type="ECO:0000256" key="9">
    <source>
        <dbReference type="SAM" id="MobiDB-lite"/>
    </source>
</evidence>
<proteinExistence type="predicted"/>
<dbReference type="Gene3D" id="3.30.10.20">
    <property type="match status" value="4"/>
</dbReference>
<evidence type="ECO:0000256" key="8">
    <source>
        <dbReference type="ARBA" id="ARBA00048679"/>
    </source>
</evidence>
<dbReference type="CDD" id="cd06577">
    <property type="entry name" value="PASTA_pknB"/>
    <property type="match status" value="4"/>
</dbReference>